<dbReference type="Gene3D" id="2.40.30.10">
    <property type="entry name" value="Translation factors"/>
    <property type="match status" value="1"/>
</dbReference>
<evidence type="ECO:0000259" key="10">
    <source>
        <dbReference type="PROSITE" id="PS51384"/>
    </source>
</evidence>
<keyword evidence="3" id="KW-0001">2Fe-2S</keyword>
<feature type="domain" description="2Fe-2S ferredoxin-type" evidence="9">
    <location>
        <begin position="283"/>
        <end position="371"/>
    </location>
</feature>
<dbReference type="Gene3D" id="3.10.20.30">
    <property type="match status" value="1"/>
</dbReference>
<dbReference type="InterPro" id="IPR017938">
    <property type="entry name" value="Riboflavin_synthase-like_b-brl"/>
</dbReference>
<dbReference type="PANTHER" id="PTHR47354">
    <property type="entry name" value="NADH OXIDOREDUCTASE HCR"/>
    <property type="match status" value="1"/>
</dbReference>
<protein>
    <submittedName>
        <fullName evidence="11">Oxidoreductase FAD/NAD(P)-binding domain protein</fullName>
    </submittedName>
</protein>
<comment type="caution">
    <text evidence="11">The sequence shown here is derived from an EMBL/GenBank/DDBJ whole genome shotgun (WGS) entry which is preliminary data.</text>
</comment>
<dbReference type="CDD" id="cd06214">
    <property type="entry name" value="PA_degradation_oxidoreductase_like"/>
    <property type="match status" value="1"/>
</dbReference>
<keyword evidence="6" id="KW-0560">Oxidoreductase</keyword>
<dbReference type="Pfam" id="PF00111">
    <property type="entry name" value="Fer2"/>
    <property type="match status" value="1"/>
</dbReference>
<evidence type="ECO:0000256" key="7">
    <source>
        <dbReference type="ARBA" id="ARBA00023004"/>
    </source>
</evidence>
<keyword evidence="7" id="KW-0408">Iron</keyword>
<keyword evidence="2" id="KW-0285">Flavoprotein</keyword>
<dbReference type="GO" id="GO:0016491">
    <property type="term" value="F:oxidoreductase activity"/>
    <property type="evidence" value="ECO:0007669"/>
    <property type="project" value="UniProtKB-KW"/>
</dbReference>
<keyword evidence="5" id="KW-0274">FAD</keyword>
<dbReference type="Pfam" id="PF00175">
    <property type="entry name" value="NAD_binding_1"/>
    <property type="match status" value="1"/>
</dbReference>
<dbReference type="SUPFAM" id="SSF52343">
    <property type="entry name" value="Ferredoxin reductase-like, C-terminal NADP-linked domain"/>
    <property type="match status" value="1"/>
</dbReference>
<dbReference type="PRINTS" id="PR00406">
    <property type="entry name" value="CYTB5RDTASE"/>
</dbReference>
<dbReference type="SUPFAM" id="SSF54292">
    <property type="entry name" value="2Fe-2S ferredoxin-like"/>
    <property type="match status" value="1"/>
</dbReference>
<dbReference type="eggNOG" id="COG1018">
    <property type="taxonomic scope" value="Bacteria"/>
</dbReference>
<evidence type="ECO:0000256" key="5">
    <source>
        <dbReference type="ARBA" id="ARBA00022827"/>
    </source>
</evidence>
<evidence type="ECO:0000313" key="11">
    <source>
        <dbReference type="EMBL" id="CCH56410.1"/>
    </source>
</evidence>
<dbReference type="InterPro" id="IPR050415">
    <property type="entry name" value="MRET"/>
</dbReference>
<dbReference type="InterPro" id="IPR039261">
    <property type="entry name" value="FNR_nucleotide-bd"/>
</dbReference>
<dbReference type="PROSITE" id="PS51384">
    <property type="entry name" value="FAD_FR"/>
    <property type="match status" value="1"/>
</dbReference>
<comment type="cofactor">
    <cofactor evidence="1">
        <name>FAD</name>
        <dbReference type="ChEBI" id="CHEBI:57692"/>
    </cofactor>
</comment>
<dbReference type="InterPro" id="IPR012675">
    <property type="entry name" value="Beta-grasp_dom_sf"/>
</dbReference>
<dbReference type="EMBL" id="CAIT01000009">
    <property type="protein sequence ID" value="CCH56410.1"/>
    <property type="molecule type" value="Genomic_DNA"/>
</dbReference>
<sequence length="371" mass="40831">MSVKSKAQPETMANRYFLKVKDVVRETPDAVTITFWHPINEEVRYQPGQFLTFLLNINGQKVRRSYSMASSPHVDVSLAVSVKRVPGGLASNYLCDRIKPGDIIETLEPMGTFTPRLEAQNQRLIILIGAGSGITPLFSMAKSILHVEPASRVWLIYGNRNKESIIYRAHLDAMEQAHGKNRFRVTHVLSQPGFGWNGLEGRLNQHSLTKLLSELDTYQLQNATFYLCGPDGMMAEARSALSLLGVPNERVFKESYVTAPVPVGEVVEEAGAGGAIDDEDGNPEITVLYEGSEYKFTVAPHQTILEAALELDIDLPYSCQAGMCTACLGRCTSGKVKLDEEDGLTDAELKAGYVLTCVAHPLTNDVIIEIE</sequence>
<keyword evidence="8" id="KW-0411">Iron-sulfur</keyword>
<dbReference type="PROSITE" id="PS51085">
    <property type="entry name" value="2FE2S_FER_2"/>
    <property type="match status" value="1"/>
</dbReference>
<dbReference type="InterPro" id="IPR006058">
    <property type="entry name" value="2Fe2S_fd_BS"/>
</dbReference>
<reference evidence="11 12" key="1">
    <citation type="journal article" date="2012" name="J. Bacteriol.">
        <title>Genome Sequence of the Filamentous Bacterium Fibrisoma limi BUZ 3T.</title>
        <authorList>
            <person name="Filippini M."/>
            <person name="Qi W."/>
            <person name="Jaenicke S."/>
            <person name="Goesmann A."/>
            <person name="Smits T.H."/>
            <person name="Bagheri H.C."/>
        </authorList>
    </citation>
    <scope>NUCLEOTIDE SEQUENCE [LARGE SCALE GENOMIC DNA]</scope>
    <source>
        <strain evidence="12">BUZ 3T</strain>
    </source>
</reference>
<dbReference type="Proteomes" id="UP000009309">
    <property type="component" value="Unassembled WGS sequence"/>
</dbReference>
<dbReference type="STRING" id="1185876.BN8_05744"/>
<organism evidence="11 12">
    <name type="scientific">Fibrisoma limi BUZ 3</name>
    <dbReference type="NCBI Taxonomy" id="1185876"/>
    <lineage>
        <taxon>Bacteria</taxon>
        <taxon>Pseudomonadati</taxon>
        <taxon>Bacteroidota</taxon>
        <taxon>Cytophagia</taxon>
        <taxon>Cytophagales</taxon>
        <taxon>Spirosomataceae</taxon>
        <taxon>Fibrisoma</taxon>
    </lineage>
</organism>
<evidence type="ECO:0000313" key="12">
    <source>
        <dbReference type="Proteomes" id="UP000009309"/>
    </source>
</evidence>
<dbReference type="PRINTS" id="PR00371">
    <property type="entry name" value="FPNCR"/>
</dbReference>
<dbReference type="GO" id="GO:0046872">
    <property type="term" value="F:metal ion binding"/>
    <property type="evidence" value="ECO:0007669"/>
    <property type="project" value="UniProtKB-KW"/>
</dbReference>
<dbReference type="InterPro" id="IPR036010">
    <property type="entry name" value="2Fe-2S_ferredoxin-like_sf"/>
</dbReference>
<dbReference type="PANTHER" id="PTHR47354:SF8">
    <property type="entry name" value="1,2-PHENYLACETYL-COA EPOXIDASE, SUBUNIT E"/>
    <property type="match status" value="1"/>
</dbReference>
<keyword evidence="12" id="KW-1185">Reference proteome</keyword>
<evidence type="ECO:0000256" key="4">
    <source>
        <dbReference type="ARBA" id="ARBA00022723"/>
    </source>
</evidence>
<accession>I2GR82</accession>
<evidence type="ECO:0000256" key="6">
    <source>
        <dbReference type="ARBA" id="ARBA00023002"/>
    </source>
</evidence>
<dbReference type="AlphaFoldDB" id="I2GR82"/>
<feature type="domain" description="FAD-binding FR-type" evidence="10">
    <location>
        <begin position="13"/>
        <end position="116"/>
    </location>
</feature>
<dbReference type="InterPro" id="IPR008333">
    <property type="entry name" value="Cbr1-like_FAD-bd_dom"/>
</dbReference>
<dbReference type="InterPro" id="IPR001709">
    <property type="entry name" value="Flavoprot_Pyr_Nucl_cyt_Rdtase"/>
</dbReference>
<dbReference type="GO" id="GO:0050660">
    <property type="term" value="F:flavin adenine dinucleotide binding"/>
    <property type="evidence" value="ECO:0007669"/>
    <property type="project" value="TreeGrafter"/>
</dbReference>
<evidence type="ECO:0000256" key="1">
    <source>
        <dbReference type="ARBA" id="ARBA00001974"/>
    </source>
</evidence>
<dbReference type="SUPFAM" id="SSF63380">
    <property type="entry name" value="Riboflavin synthase domain-like"/>
    <property type="match status" value="1"/>
</dbReference>
<evidence type="ECO:0000256" key="3">
    <source>
        <dbReference type="ARBA" id="ARBA00022714"/>
    </source>
</evidence>
<proteinExistence type="predicted"/>
<dbReference type="GO" id="GO:0051537">
    <property type="term" value="F:2 iron, 2 sulfur cluster binding"/>
    <property type="evidence" value="ECO:0007669"/>
    <property type="project" value="UniProtKB-KW"/>
</dbReference>
<evidence type="ECO:0000256" key="2">
    <source>
        <dbReference type="ARBA" id="ARBA00022630"/>
    </source>
</evidence>
<dbReference type="Gene3D" id="3.40.50.80">
    <property type="entry name" value="Nucleotide-binding domain of ferredoxin-NADP reductase (FNR) module"/>
    <property type="match status" value="1"/>
</dbReference>
<keyword evidence="4" id="KW-0479">Metal-binding</keyword>
<dbReference type="InterPro" id="IPR001041">
    <property type="entry name" value="2Fe-2S_ferredoxin-type"/>
</dbReference>
<dbReference type="Pfam" id="PF00970">
    <property type="entry name" value="FAD_binding_6"/>
    <property type="match status" value="1"/>
</dbReference>
<dbReference type="InterPro" id="IPR001433">
    <property type="entry name" value="OxRdtase_FAD/NAD-bd"/>
</dbReference>
<dbReference type="CDD" id="cd00207">
    <property type="entry name" value="fer2"/>
    <property type="match status" value="1"/>
</dbReference>
<evidence type="ECO:0000259" key="9">
    <source>
        <dbReference type="PROSITE" id="PS51085"/>
    </source>
</evidence>
<gene>
    <name evidence="11" type="ORF">BN8_05744</name>
</gene>
<dbReference type="PROSITE" id="PS00197">
    <property type="entry name" value="2FE2S_FER_1"/>
    <property type="match status" value="1"/>
</dbReference>
<evidence type="ECO:0000256" key="8">
    <source>
        <dbReference type="ARBA" id="ARBA00023014"/>
    </source>
</evidence>
<name>I2GR82_9BACT</name>
<dbReference type="InterPro" id="IPR017927">
    <property type="entry name" value="FAD-bd_FR_type"/>
</dbReference>